<protein>
    <recommendedName>
        <fullName evidence="5">AIG1-type G domain-containing protein</fullName>
    </recommendedName>
</protein>
<dbReference type="AlphaFoldDB" id="A0AAR2JVG2"/>
<keyword evidence="3" id="KW-0342">GTP-binding</keyword>
<dbReference type="InterPro" id="IPR045058">
    <property type="entry name" value="GIMA/IAN/Toc"/>
</dbReference>
<feature type="region of interest" description="Disordered" evidence="4">
    <location>
        <begin position="301"/>
        <end position="330"/>
    </location>
</feature>
<dbReference type="Gene3D" id="3.40.50.300">
    <property type="entry name" value="P-loop containing nucleotide triphosphate hydrolases"/>
    <property type="match status" value="1"/>
</dbReference>
<dbReference type="GO" id="GO:0005525">
    <property type="term" value="F:GTP binding"/>
    <property type="evidence" value="ECO:0007669"/>
    <property type="project" value="UniProtKB-KW"/>
</dbReference>
<dbReference type="SUPFAM" id="SSF52540">
    <property type="entry name" value="P-loop containing nucleoside triphosphate hydrolases"/>
    <property type="match status" value="1"/>
</dbReference>
<accession>A0AAR2JVG2</accession>
<dbReference type="Proteomes" id="UP001501920">
    <property type="component" value="Chromosome 1"/>
</dbReference>
<feature type="compositionally biased region" description="Basic and acidic residues" evidence="4">
    <location>
        <begin position="363"/>
        <end position="379"/>
    </location>
</feature>
<dbReference type="InterPro" id="IPR006703">
    <property type="entry name" value="G_AIG1"/>
</dbReference>
<comment type="similarity">
    <text evidence="1">Belongs to the TRAFAC class TrmE-Era-EngA-EngB-Septin-like GTPase superfamily. AIG1/Toc34/Toc159-like paraseptin GTPase family. IAN subfamily.</text>
</comment>
<dbReference type="Ensembl" id="ENSPNAT00000047436.1">
    <property type="protein sequence ID" value="ENSPNAP00000055985.1"/>
    <property type="gene ID" value="ENSPNAG00000036183.1"/>
</dbReference>
<evidence type="ECO:0000313" key="6">
    <source>
        <dbReference type="Ensembl" id="ENSPNAP00000055985.1"/>
    </source>
</evidence>
<evidence type="ECO:0000256" key="1">
    <source>
        <dbReference type="ARBA" id="ARBA00008535"/>
    </source>
</evidence>
<sequence length="420" mass="48540">MALSVDSSSGRDELRIVLLGKTGVGKSASGNTILGKKVFRELLSARSVTSVCEKQSAEVRGKQISVIDTPGLFDTNIPDVEVRKEIVKCITMAAPGPHVFLMVLTVGRFTQEEQHAVKMIQDLFGEESIRYTMVLFTRGDDLYQMQVSIEDFVKSSEFILQNMIHQCAGQYHVFNNRNPEDRSQVTALLEKIDSMVAVNGGSCYTNQMFQQVEKALKEEKERILIERQKEIEREKEELKAKYEVEIMKMKKAMEENRQNLENEWREKEKEFHKREAQVKMEKNEQLRREMDDKLRAQQEAFNQEVERKQQTLKEKMHEDLEQEKKKYKRKKEKMLKEAEDKARLQAEKEFCYKLEMEVTQAREQGKKEGYERGKRDAEKGSTSYKSWVGQLAHEGCKYFGPVGGAVGGLIGGIVDNYIIH</sequence>
<evidence type="ECO:0000256" key="2">
    <source>
        <dbReference type="ARBA" id="ARBA00022741"/>
    </source>
</evidence>
<dbReference type="FunFam" id="3.40.50.300:FF:000366">
    <property type="entry name" value="GTPase, IMAP family member 2"/>
    <property type="match status" value="1"/>
</dbReference>
<reference evidence="6" key="2">
    <citation type="submission" date="2025-08" db="UniProtKB">
        <authorList>
            <consortium name="Ensembl"/>
        </authorList>
    </citation>
    <scope>IDENTIFICATION</scope>
</reference>
<keyword evidence="2" id="KW-0547">Nucleotide-binding</keyword>
<feature type="compositionally biased region" description="Basic and acidic residues" evidence="4">
    <location>
        <begin position="304"/>
        <end position="324"/>
    </location>
</feature>
<dbReference type="Pfam" id="PF04548">
    <property type="entry name" value="AIG1"/>
    <property type="match status" value="1"/>
</dbReference>
<dbReference type="GeneTree" id="ENSGT01120000271858"/>
<evidence type="ECO:0000313" key="7">
    <source>
        <dbReference type="Proteomes" id="UP001501920"/>
    </source>
</evidence>
<reference evidence="6 7" key="1">
    <citation type="submission" date="2020-10" db="EMBL/GenBank/DDBJ databases">
        <title>Pygocentrus nattereri (red-bellied piranha) genome, fPygNat1, primary haplotype.</title>
        <authorList>
            <person name="Myers G."/>
            <person name="Meyer A."/>
            <person name="Karagic N."/>
            <person name="Pippel M."/>
            <person name="Winkler S."/>
            <person name="Tracey A."/>
            <person name="Wood J."/>
            <person name="Formenti G."/>
            <person name="Howe K."/>
            <person name="Fedrigo O."/>
            <person name="Jarvis E.D."/>
        </authorList>
    </citation>
    <scope>NUCLEOTIDE SEQUENCE [LARGE SCALE GENOMIC DNA]</scope>
</reference>
<evidence type="ECO:0000259" key="5">
    <source>
        <dbReference type="PROSITE" id="PS51720"/>
    </source>
</evidence>
<evidence type="ECO:0000256" key="3">
    <source>
        <dbReference type="ARBA" id="ARBA00023134"/>
    </source>
</evidence>
<evidence type="ECO:0000256" key="4">
    <source>
        <dbReference type="SAM" id="MobiDB-lite"/>
    </source>
</evidence>
<dbReference type="CDD" id="cd01852">
    <property type="entry name" value="AIG1"/>
    <property type="match status" value="1"/>
</dbReference>
<keyword evidence="7" id="KW-1185">Reference proteome</keyword>
<feature type="region of interest" description="Disordered" evidence="4">
    <location>
        <begin position="362"/>
        <end position="384"/>
    </location>
</feature>
<dbReference type="PROSITE" id="PS51720">
    <property type="entry name" value="G_AIG1"/>
    <property type="match status" value="1"/>
</dbReference>
<name>A0AAR2JVG2_PYGNA</name>
<dbReference type="InterPro" id="IPR027417">
    <property type="entry name" value="P-loop_NTPase"/>
</dbReference>
<dbReference type="PANTHER" id="PTHR10903:SF170">
    <property type="entry name" value="GTPASE IMAP FAMILY MEMBER 7"/>
    <property type="match status" value="1"/>
</dbReference>
<feature type="domain" description="AIG1-type G" evidence="5">
    <location>
        <begin position="11"/>
        <end position="213"/>
    </location>
</feature>
<dbReference type="PANTHER" id="PTHR10903">
    <property type="entry name" value="GTPASE, IMAP FAMILY MEMBER-RELATED"/>
    <property type="match status" value="1"/>
</dbReference>
<proteinExistence type="inferred from homology"/>
<organism evidence="6 7">
    <name type="scientific">Pygocentrus nattereri</name>
    <name type="common">Red-bellied piranha</name>
    <dbReference type="NCBI Taxonomy" id="42514"/>
    <lineage>
        <taxon>Eukaryota</taxon>
        <taxon>Metazoa</taxon>
        <taxon>Chordata</taxon>
        <taxon>Craniata</taxon>
        <taxon>Vertebrata</taxon>
        <taxon>Euteleostomi</taxon>
        <taxon>Actinopterygii</taxon>
        <taxon>Neopterygii</taxon>
        <taxon>Teleostei</taxon>
        <taxon>Ostariophysi</taxon>
        <taxon>Characiformes</taxon>
        <taxon>Characoidei</taxon>
        <taxon>Pygocentrus</taxon>
    </lineage>
</organism>
<gene>
    <name evidence="6" type="primary">IQCD</name>
</gene>
<reference evidence="6" key="3">
    <citation type="submission" date="2025-09" db="UniProtKB">
        <authorList>
            <consortium name="Ensembl"/>
        </authorList>
    </citation>
    <scope>IDENTIFICATION</scope>
</reference>